<accession>A0A5B7JCL2</accession>
<feature type="compositionally biased region" description="Pro residues" evidence="1">
    <location>
        <begin position="10"/>
        <end position="25"/>
    </location>
</feature>
<feature type="region of interest" description="Disordered" evidence="1">
    <location>
        <begin position="46"/>
        <end position="84"/>
    </location>
</feature>
<dbReference type="Proteomes" id="UP000324222">
    <property type="component" value="Unassembled WGS sequence"/>
</dbReference>
<evidence type="ECO:0000313" key="3">
    <source>
        <dbReference type="Proteomes" id="UP000324222"/>
    </source>
</evidence>
<reference evidence="2 3" key="1">
    <citation type="submission" date="2019-05" db="EMBL/GenBank/DDBJ databases">
        <title>Another draft genome of Portunus trituberculatus and its Hox gene families provides insights of decapod evolution.</title>
        <authorList>
            <person name="Jeong J.-H."/>
            <person name="Song I."/>
            <person name="Kim S."/>
            <person name="Choi T."/>
            <person name="Kim D."/>
            <person name="Ryu S."/>
            <person name="Kim W."/>
        </authorList>
    </citation>
    <scope>NUCLEOTIDE SEQUENCE [LARGE SCALE GENOMIC DNA]</scope>
    <source>
        <tissue evidence="2">Muscle</tissue>
    </source>
</reference>
<dbReference type="Gene3D" id="2.60.40.10">
    <property type="entry name" value="Immunoglobulins"/>
    <property type="match status" value="1"/>
</dbReference>
<dbReference type="InterPro" id="IPR036179">
    <property type="entry name" value="Ig-like_dom_sf"/>
</dbReference>
<sequence>MKTGGVIITLPPPPPPPLPPSPPPPHGPCLTCLISPKYLWRRVKSERDTNTVVNEESEEDEGSRIDQEKAGYSGGEGEMRIRRVSRKDAGHYSVKVTSPRGTSSAPFFVNVQCECVCVWRRTMKCLFLCARP</sequence>
<dbReference type="SUPFAM" id="SSF48726">
    <property type="entry name" value="Immunoglobulin"/>
    <property type="match status" value="1"/>
</dbReference>
<name>A0A5B7JCL2_PORTR</name>
<keyword evidence="3" id="KW-1185">Reference proteome</keyword>
<protein>
    <recommendedName>
        <fullName evidence="4">Immunoglobulin I-set domain-containing protein</fullName>
    </recommendedName>
</protein>
<dbReference type="InterPro" id="IPR013783">
    <property type="entry name" value="Ig-like_fold"/>
</dbReference>
<dbReference type="OrthoDB" id="6360807at2759"/>
<organism evidence="2 3">
    <name type="scientific">Portunus trituberculatus</name>
    <name type="common">Swimming crab</name>
    <name type="synonym">Neptunus trituberculatus</name>
    <dbReference type="NCBI Taxonomy" id="210409"/>
    <lineage>
        <taxon>Eukaryota</taxon>
        <taxon>Metazoa</taxon>
        <taxon>Ecdysozoa</taxon>
        <taxon>Arthropoda</taxon>
        <taxon>Crustacea</taxon>
        <taxon>Multicrustacea</taxon>
        <taxon>Malacostraca</taxon>
        <taxon>Eumalacostraca</taxon>
        <taxon>Eucarida</taxon>
        <taxon>Decapoda</taxon>
        <taxon>Pleocyemata</taxon>
        <taxon>Brachyura</taxon>
        <taxon>Eubrachyura</taxon>
        <taxon>Portunoidea</taxon>
        <taxon>Portunidae</taxon>
        <taxon>Portuninae</taxon>
        <taxon>Portunus</taxon>
    </lineage>
</organism>
<evidence type="ECO:0000256" key="1">
    <source>
        <dbReference type="SAM" id="MobiDB-lite"/>
    </source>
</evidence>
<evidence type="ECO:0008006" key="4">
    <source>
        <dbReference type="Google" id="ProtNLM"/>
    </source>
</evidence>
<dbReference type="EMBL" id="VSRR010091117">
    <property type="protein sequence ID" value="MPC92395.1"/>
    <property type="molecule type" value="Genomic_DNA"/>
</dbReference>
<evidence type="ECO:0000313" key="2">
    <source>
        <dbReference type="EMBL" id="MPC92395.1"/>
    </source>
</evidence>
<gene>
    <name evidence="2" type="ORF">E2C01_087483</name>
</gene>
<feature type="region of interest" description="Disordered" evidence="1">
    <location>
        <begin position="1"/>
        <end position="25"/>
    </location>
</feature>
<comment type="caution">
    <text evidence="2">The sequence shown here is derived from an EMBL/GenBank/DDBJ whole genome shotgun (WGS) entry which is preliminary data.</text>
</comment>
<proteinExistence type="predicted"/>
<dbReference type="AlphaFoldDB" id="A0A5B7JCL2"/>